<dbReference type="InterPro" id="IPR002048">
    <property type="entry name" value="EF_hand_dom"/>
</dbReference>
<proteinExistence type="predicted"/>
<gene>
    <name evidence="3" type="ORF">CDAUBV1_LOCUS10734</name>
</gene>
<feature type="domain" description="EF-hand" evidence="2">
    <location>
        <begin position="40"/>
        <end position="75"/>
    </location>
</feature>
<dbReference type="InterPro" id="IPR011992">
    <property type="entry name" value="EF-hand-dom_pair"/>
</dbReference>
<keyword evidence="1" id="KW-0106">Calcium</keyword>
<dbReference type="Proteomes" id="UP001497525">
    <property type="component" value="Unassembled WGS sequence"/>
</dbReference>
<dbReference type="GO" id="GO:0005509">
    <property type="term" value="F:calcium ion binding"/>
    <property type="evidence" value="ECO:0007669"/>
    <property type="project" value="InterPro"/>
</dbReference>
<dbReference type="AlphaFoldDB" id="A0AAV2TNM1"/>
<dbReference type="SUPFAM" id="SSF47473">
    <property type="entry name" value="EF-hand"/>
    <property type="match status" value="1"/>
</dbReference>
<feature type="domain" description="EF-hand" evidence="2">
    <location>
        <begin position="126"/>
        <end position="159"/>
    </location>
</feature>
<organism evidence="3 4">
    <name type="scientific">Calicophoron daubneyi</name>
    <name type="common">Rumen fluke</name>
    <name type="synonym">Paramphistomum daubneyi</name>
    <dbReference type="NCBI Taxonomy" id="300641"/>
    <lineage>
        <taxon>Eukaryota</taxon>
        <taxon>Metazoa</taxon>
        <taxon>Spiralia</taxon>
        <taxon>Lophotrochozoa</taxon>
        <taxon>Platyhelminthes</taxon>
        <taxon>Trematoda</taxon>
        <taxon>Digenea</taxon>
        <taxon>Plagiorchiida</taxon>
        <taxon>Pronocephalata</taxon>
        <taxon>Paramphistomoidea</taxon>
        <taxon>Paramphistomidae</taxon>
        <taxon>Calicophoron</taxon>
    </lineage>
</organism>
<comment type="caution">
    <text evidence="3">The sequence shown here is derived from an EMBL/GenBank/DDBJ whole genome shotgun (WGS) entry which is preliminary data.</text>
</comment>
<dbReference type="Pfam" id="PF13499">
    <property type="entry name" value="EF-hand_7"/>
    <property type="match status" value="2"/>
</dbReference>
<dbReference type="PROSITE" id="PS50222">
    <property type="entry name" value="EF_HAND_2"/>
    <property type="match status" value="2"/>
</dbReference>
<dbReference type="EMBL" id="CAXLJL010000334">
    <property type="protein sequence ID" value="CAL5136603.1"/>
    <property type="molecule type" value="Genomic_DNA"/>
</dbReference>
<evidence type="ECO:0000313" key="3">
    <source>
        <dbReference type="EMBL" id="CAL5136603.1"/>
    </source>
</evidence>
<evidence type="ECO:0000256" key="1">
    <source>
        <dbReference type="ARBA" id="ARBA00022837"/>
    </source>
</evidence>
<reference evidence="3" key="1">
    <citation type="submission" date="2024-06" db="EMBL/GenBank/DDBJ databases">
        <authorList>
            <person name="Liu X."/>
            <person name="Lenzi L."/>
            <person name="Haldenby T S."/>
            <person name="Uol C."/>
        </authorList>
    </citation>
    <scope>NUCLEOTIDE SEQUENCE</scope>
</reference>
<dbReference type="SMART" id="SM00054">
    <property type="entry name" value="EFh"/>
    <property type="match status" value="4"/>
</dbReference>
<sequence>MPLDLVMRHVLEKGFDVTDCGHKGYLTEQDVRKALSDFDLDPNRAPEFMQQFDTNKDGKISKQEYEYIKRRFQDKQALRLYDVREFLLSFSCAMMRKTFQEIDKYKQKKLSEKELESFLKTHRELIGSTTAEQLLKDYDKDGDKCLNYTEFLEMVADYL</sequence>
<name>A0AAV2TNM1_CALDB</name>
<dbReference type="InterPro" id="IPR018247">
    <property type="entry name" value="EF_Hand_1_Ca_BS"/>
</dbReference>
<dbReference type="PROSITE" id="PS00018">
    <property type="entry name" value="EF_HAND_1"/>
    <property type="match status" value="2"/>
</dbReference>
<evidence type="ECO:0000313" key="4">
    <source>
        <dbReference type="Proteomes" id="UP001497525"/>
    </source>
</evidence>
<protein>
    <recommendedName>
        <fullName evidence="2">EF-hand domain-containing protein</fullName>
    </recommendedName>
</protein>
<accession>A0AAV2TNM1</accession>
<evidence type="ECO:0000259" key="2">
    <source>
        <dbReference type="PROSITE" id="PS50222"/>
    </source>
</evidence>
<dbReference type="Gene3D" id="1.10.238.10">
    <property type="entry name" value="EF-hand"/>
    <property type="match status" value="2"/>
</dbReference>